<feature type="non-terminal residue" evidence="1">
    <location>
        <position position="72"/>
    </location>
</feature>
<feature type="non-terminal residue" evidence="1">
    <location>
        <position position="1"/>
    </location>
</feature>
<reference evidence="1 2" key="1">
    <citation type="submission" date="2013-11" db="EMBL/GenBank/DDBJ databases">
        <title>Genome sequencing of Stegodyphus mimosarum.</title>
        <authorList>
            <person name="Bechsgaard J."/>
        </authorList>
    </citation>
    <scope>NUCLEOTIDE SEQUENCE [LARGE SCALE GENOMIC DNA]</scope>
</reference>
<dbReference type="Proteomes" id="UP000054359">
    <property type="component" value="Unassembled WGS sequence"/>
</dbReference>
<accession>A0A087U177</accession>
<evidence type="ECO:0000313" key="1">
    <source>
        <dbReference type="EMBL" id="KFM71116.1"/>
    </source>
</evidence>
<dbReference type="EMBL" id="KK117682">
    <property type="protein sequence ID" value="KFM71116.1"/>
    <property type="molecule type" value="Genomic_DNA"/>
</dbReference>
<protein>
    <submittedName>
        <fullName evidence="1">Uncharacterized protein</fullName>
    </submittedName>
</protein>
<evidence type="ECO:0000313" key="2">
    <source>
        <dbReference type="Proteomes" id="UP000054359"/>
    </source>
</evidence>
<keyword evidence="2" id="KW-1185">Reference proteome</keyword>
<dbReference type="AlphaFoldDB" id="A0A087U177"/>
<gene>
    <name evidence="1" type="ORF">X975_24121</name>
</gene>
<proteinExistence type="predicted"/>
<name>A0A087U177_STEMI</name>
<sequence length="72" mass="8389">SFSFRFYTERAVVTVGGLYAKRKRNNLDASLVKLIEEETTPKDEVHHFMMYGACVSELLMLRKEKKKTAMED</sequence>
<organism evidence="1 2">
    <name type="scientific">Stegodyphus mimosarum</name>
    <name type="common">African social velvet spider</name>
    <dbReference type="NCBI Taxonomy" id="407821"/>
    <lineage>
        <taxon>Eukaryota</taxon>
        <taxon>Metazoa</taxon>
        <taxon>Ecdysozoa</taxon>
        <taxon>Arthropoda</taxon>
        <taxon>Chelicerata</taxon>
        <taxon>Arachnida</taxon>
        <taxon>Araneae</taxon>
        <taxon>Araneomorphae</taxon>
        <taxon>Entelegynae</taxon>
        <taxon>Eresoidea</taxon>
        <taxon>Eresidae</taxon>
        <taxon>Stegodyphus</taxon>
    </lineage>
</organism>